<evidence type="ECO:0000256" key="5">
    <source>
        <dbReference type="ARBA" id="ARBA00023242"/>
    </source>
</evidence>
<reference evidence="6" key="2">
    <citation type="submission" date="2021-02" db="EMBL/GenBank/DDBJ databases">
        <title>Aspergillus chevalieri M1 genome sequence.</title>
        <authorList>
            <person name="Kadooka C."/>
            <person name="Mori K."/>
            <person name="Futagami T."/>
        </authorList>
    </citation>
    <scope>NUCLEOTIDE SEQUENCE</scope>
    <source>
        <strain evidence="6">M1</strain>
    </source>
</reference>
<name>A0A7R7ZN59_ASPCH</name>
<proteinExistence type="inferred from homology"/>
<dbReference type="EMBL" id="AP024418">
    <property type="protein sequence ID" value="BCR87186.1"/>
    <property type="molecule type" value="Genomic_DNA"/>
</dbReference>
<protein>
    <recommendedName>
        <fullName evidence="8">Mediator complex subunit 27</fullName>
    </recommendedName>
</protein>
<evidence type="ECO:0000256" key="1">
    <source>
        <dbReference type="ARBA" id="ARBA00004123"/>
    </source>
</evidence>
<evidence type="ECO:0000313" key="6">
    <source>
        <dbReference type="EMBL" id="BCR87186.1"/>
    </source>
</evidence>
<comment type="subcellular location">
    <subcellularLocation>
        <location evidence="1">Nucleus</location>
    </subcellularLocation>
</comment>
<dbReference type="Pfam" id="PF11571">
    <property type="entry name" value="Med27"/>
    <property type="match status" value="1"/>
</dbReference>
<evidence type="ECO:0000313" key="7">
    <source>
        <dbReference type="Proteomes" id="UP000637239"/>
    </source>
</evidence>
<dbReference type="AlphaFoldDB" id="A0A7R7ZN59"/>
<dbReference type="Proteomes" id="UP000637239">
    <property type="component" value="Chromosome 3"/>
</dbReference>
<keyword evidence="4" id="KW-0804">Transcription</keyword>
<evidence type="ECO:0000256" key="2">
    <source>
        <dbReference type="ARBA" id="ARBA00008048"/>
    </source>
</evidence>
<dbReference type="InterPro" id="IPR021627">
    <property type="entry name" value="Mediator_Med27"/>
</dbReference>
<dbReference type="RefSeq" id="XP_043135708.1">
    <property type="nucleotide sequence ID" value="XM_043277873.1"/>
</dbReference>
<keyword evidence="7" id="KW-1185">Reference proteome</keyword>
<keyword evidence="3" id="KW-0805">Transcription regulation</keyword>
<keyword evidence="5" id="KW-0539">Nucleus</keyword>
<gene>
    <name evidence="6" type="ORF">ACHE_31173S</name>
</gene>
<evidence type="ECO:0000256" key="4">
    <source>
        <dbReference type="ARBA" id="ARBA00023163"/>
    </source>
</evidence>
<comment type="similarity">
    <text evidence="2">Belongs to the Mediator complex subunit 27 family.</text>
</comment>
<evidence type="ECO:0008006" key="8">
    <source>
        <dbReference type="Google" id="ProtNLM"/>
    </source>
</evidence>
<sequence>MASTQPQNQIPAATLKARSNSIVVPKMADAKVEHAVTAPAPAAPAESTDANVWTTERQLVSSLAKLQKLESMIHDLRTLLPERLLEPLVPIVNPQVPASGSKALPKSPQMLYEQLSSTARAGVAEVQSFQDLWRSPELKEIWDHVDAKIQEGNGVLLQPSGMWERDYGVLLEGIEKEEDARGEEARRAQEDSERAQVDGDWRRVVEGFVGRGVPGVRVVGAKERDAVLVVLVKAGMAFEVQSRDGEEGLKWVVSSKVAPGKPVSKLEAAVVDCLNSRQRQWDLAFVLDMIISYTTIKQTPCAKCTKMTDSTAQLPTIRRQSPPPQSTWEAFHPACL</sequence>
<accession>A0A7R7ZN59</accession>
<reference evidence="6" key="1">
    <citation type="submission" date="2021-01" db="EMBL/GenBank/DDBJ databases">
        <authorList>
            <consortium name="Aspergillus chevalieri M1 genome sequencing consortium"/>
            <person name="Kazuki M."/>
            <person name="Futagami T."/>
        </authorList>
    </citation>
    <scope>NUCLEOTIDE SEQUENCE</scope>
    <source>
        <strain evidence="6">M1</strain>
    </source>
</reference>
<dbReference type="KEGG" id="ache:ACHE_31173S"/>
<organism evidence="6 7">
    <name type="scientific">Aspergillus chevalieri</name>
    <name type="common">Eurotium chevalieri</name>
    <dbReference type="NCBI Taxonomy" id="182096"/>
    <lineage>
        <taxon>Eukaryota</taxon>
        <taxon>Fungi</taxon>
        <taxon>Dikarya</taxon>
        <taxon>Ascomycota</taxon>
        <taxon>Pezizomycotina</taxon>
        <taxon>Eurotiomycetes</taxon>
        <taxon>Eurotiomycetidae</taxon>
        <taxon>Eurotiales</taxon>
        <taxon>Aspergillaceae</taxon>
        <taxon>Aspergillus</taxon>
        <taxon>Aspergillus subgen. Aspergillus</taxon>
    </lineage>
</organism>
<dbReference type="GeneID" id="66981545"/>
<dbReference type="GO" id="GO:0016592">
    <property type="term" value="C:mediator complex"/>
    <property type="evidence" value="ECO:0007669"/>
    <property type="project" value="InterPro"/>
</dbReference>
<evidence type="ECO:0000256" key="3">
    <source>
        <dbReference type="ARBA" id="ARBA00023015"/>
    </source>
</evidence>